<reference evidence="2" key="1">
    <citation type="submission" date="2021-03" db="EMBL/GenBank/DDBJ databases">
        <authorList>
            <person name="Bekaert M."/>
        </authorList>
    </citation>
    <scope>NUCLEOTIDE SEQUENCE</scope>
</reference>
<feature type="transmembrane region" description="Helical" evidence="1">
    <location>
        <begin position="99"/>
        <end position="126"/>
    </location>
</feature>
<feature type="transmembrane region" description="Helical" evidence="1">
    <location>
        <begin position="222"/>
        <end position="245"/>
    </location>
</feature>
<name>A0A8S3VLM2_MYTED</name>
<keyword evidence="1" id="KW-0472">Membrane</keyword>
<dbReference type="InterPro" id="IPR050327">
    <property type="entry name" value="Proton-linked_MCT"/>
</dbReference>
<keyword evidence="1" id="KW-0812">Transmembrane</keyword>
<sequence>MDADVKDFKADVELLVHFAAFATITLGAFMNYMILTGVLKSFGILYAELLDQYDITSGQGALSGFLSTTFSFRGVTFVGGLLIGSGLCFSGLTSRPEMLFLTYSLLTGTGIGLCIPSSLSIVNFYFNKKRALASGIVTSAGGVSALIFPALYRWFFDSYGIRGGLVLLGGVVLNVCVGSLLLRQPAQLRKRTQFDNEHTKSFLNSCWTETRYMDDLTGNWNASFYSIGVILILSAILVLIGTLTYNVEQKSQDINEEVTLEFLQSPESKPMLVVSNISRV</sequence>
<organism evidence="2 3">
    <name type="scientific">Mytilus edulis</name>
    <name type="common">Blue mussel</name>
    <dbReference type="NCBI Taxonomy" id="6550"/>
    <lineage>
        <taxon>Eukaryota</taxon>
        <taxon>Metazoa</taxon>
        <taxon>Spiralia</taxon>
        <taxon>Lophotrochozoa</taxon>
        <taxon>Mollusca</taxon>
        <taxon>Bivalvia</taxon>
        <taxon>Autobranchia</taxon>
        <taxon>Pteriomorphia</taxon>
        <taxon>Mytilida</taxon>
        <taxon>Mytiloidea</taxon>
        <taxon>Mytilidae</taxon>
        <taxon>Mytilinae</taxon>
        <taxon>Mytilus</taxon>
    </lineage>
</organism>
<dbReference type="PANTHER" id="PTHR11360:SF306">
    <property type="entry name" value="RE01051P"/>
    <property type="match status" value="1"/>
</dbReference>
<dbReference type="EMBL" id="CAJPWZ010003339">
    <property type="protein sequence ID" value="CAG2258168.1"/>
    <property type="molecule type" value="Genomic_DNA"/>
</dbReference>
<evidence type="ECO:0000256" key="1">
    <source>
        <dbReference type="SAM" id="Phobius"/>
    </source>
</evidence>
<protein>
    <recommendedName>
        <fullName evidence="4">Monocarboxylate transporter</fullName>
    </recommendedName>
</protein>
<dbReference type="Proteomes" id="UP000683360">
    <property type="component" value="Unassembled WGS sequence"/>
</dbReference>
<dbReference type="InterPro" id="IPR036259">
    <property type="entry name" value="MFS_trans_sf"/>
</dbReference>
<gene>
    <name evidence="2" type="ORF">MEDL_69377</name>
</gene>
<comment type="caution">
    <text evidence="2">The sequence shown here is derived from an EMBL/GenBank/DDBJ whole genome shotgun (WGS) entry which is preliminary data.</text>
</comment>
<keyword evidence="1" id="KW-1133">Transmembrane helix</keyword>
<evidence type="ECO:0000313" key="3">
    <source>
        <dbReference type="Proteomes" id="UP000683360"/>
    </source>
</evidence>
<evidence type="ECO:0000313" key="2">
    <source>
        <dbReference type="EMBL" id="CAG2258168.1"/>
    </source>
</evidence>
<dbReference type="InterPro" id="IPR011701">
    <property type="entry name" value="MFS"/>
</dbReference>
<feature type="transmembrane region" description="Helical" evidence="1">
    <location>
        <begin position="70"/>
        <end position="92"/>
    </location>
</feature>
<dbReference type="AlphaFoldDB" id="A0A8S3VLM2"/>
<feature type="transmembrane region" description="Helical" evidence="1">
    <location>
        <begin position="132"/>
        <end position="152"/>
    </location>
</feature>
<feature type="transmembrane region" description="Helical" evidence="1">
    <location>
        <begin position="164"/>
        <end position="182"/>
    </location>
</feature>
<dbReference type="Pfam" id="PF07690">
    <property type="entry name" value="MFS_1"/>
    <property type="match status" value="1"/>
</dbReference>
<accession>A0A8S3VLM2</accession>
<dbReference type="OrthoDB" id="6509908at2759"/>
<dbReference type="SUPFAM" id="SSF103473">
    <property type="entry name" value="MFS general substrate transporter"/>
    <property type="match status" value="1"/>
</dbReference>
<proteinExistence type="predicted"/>
<evidence type="ECO:0008006" key="4">
    <source>
        <dbReference type="Google" id="ProtNLM"/>
    </source>
</evidence>
<keyword evidence="3" id="KW-1185">Reference proteome</keyword>
<feature type="transmembrane region" description="Helical" evidence="1">
    <location>
        <begin position="12"/>
        <end position="35"/>
    </location>
</feature>
<dbReference type="PANTHER" id="PTHR11360">
    <property type="entry name" value="MONOCARBOXYLATE TRANSPORTER"/>
    <property type="match status" value="1"/>
</dbReference>
<dbReference type="Gene3D" id="1.20.1250.20">
    <property type="entry name" value="MFS general substrate transporter like domains"/>
    <property type="match status" value="1"/>
</dbReference>
<dbReference type="GO" id="GO:0008028">
    <property type="term" value="F:monocarboxylic acid transmembrane transporter activity"/>
    <property type="evidence" value="ECO:0007669"/>
    <property type="project" value="TreeGrafter"/>
</dbReference>